<evidence type="ECO:0000313" key="4">
    <source>
        <dbReference type="RefSeq" id="XP_033464145.1"/>
    </source>
</evidence>
<feature type="coiled-coil region" evidence="1">
    <location>
        <begin position="10"/>
        <end position="37"/>
    </location>
</feature>
<feature type="region of interest" description="Disordered" evidence="2">
    <location>
        <begin position="260"/>
        <end position="319"/>
    </location>
</feature>
<proteinExistence type="predicted"/>
<name>A0A6J3MHE3_9PEZI</name>
<dbReference type="GeneID" id="54366635"/>
<dbReference type="Proteomes" id="UP000504637">
    <property type="component" value="Unplaced"/>
</dbReference>
<feature type="region of interest" description="Disordered" evidence="2">
    <location>
        <begin position="187"/>
        <end position="214"/>
    </location>
</feature>
<gene>
    <name evidence="4" type="ORF">K489DRAFT_6814</name>
</gene>
<dbReference type="RefSeq" id="XP_033464145.1">
    <property type="nucleotide sequence ID" value="XM_033608834.1"/>
</dbReference>
<evidence type="ECO:0000313" key="3">
    <source>
        <dbReference type="Proteomes" id="UP000504637"/>
    </source>
</evidence>
<sequence>MMKNYAFGSNKSKDKLLENLRKDLEDAEKRLDEARPGRSLFRRDIDKVTDRLADMQADNATNFTEIKDGVVRLADIVGPEFQRLPGQILGMKEDLEGRLLALDDILASFVEIKTVEDEKRMSTAAVKKHYQDEITDLKKENSDLKEEINGLKEMINSQSAQISSQNARINSLEKQAEERIRATMRALTQSLSSSPIKKTESYATGASKDPTINHSPEEFAEQRLKIDSLKAKLSSVEAKLEAHKQKNSLIIKNLMTAQEFEPPTPAKPNTAATSGEIEEAATAGAEAEAPFTPTRQIKRDQKAAAPAVSSDAQESAKAAVLSTIPEAPALPAEITANEPVDVFSSKSGAGPERGVS</sequence>
<evidence type="ECO:0000256" key="2">
    <source>
        <dbReference type="SAM" id="MobiDB-lite"/>
    </source>
</evidence>
<evidence type="ECO:0000256" key="1">
    <source>
        <dbReference type="SAM" id="Coils"/>
    </source>
</evidence>
<feature type="region of interest" description="Disordered" evidence="2">
    <location>
        <begin position="332"/>
        <end position="356"/>
    </location>
</feature>
<reference evidence="4" key="3">
    <citation type="submission" date="2025-08" db="UniProtKB">
        <authorList>
            <consortium name="RefSeq"/>
        </authorList>
    </citation>
    <scope>IDENTIFICATION</scope>
    <source>
        <strain evidence="4">CBS 342.82</strain>
    </source>
</reference>
<feature type="compositionally biased region" description="Low complexity" evidence="2">
    <location>
        <begin position="267"/>
        <end position="294"/>
    </location>
</feature>
<dbReference type="AlphaFoldDB" id="A0A6J3MHE3"/>
<keyword evidence="1" id="KW-0175">Coiled coil</keyword>
<organism evidence="4">
    <name type="scientific">Dissoconium aciculare CBS 342.82</name>
    <dbReference type="NCBI Taxonomy" id="1314786"/>
    <lineage>
        <taxon>Eukaryota</taxon>
        <taxon>Fungi</taxon>
        <taxon>Dikarya</taxon>
        <taxon>Ascomycota</taxon>
        <taxon>Pezizomycotina</taxon>
        <taxon>Dothideomycetes</taxon>
        <taxon>Dothideomycetidae</taxon>
        <taxon>Mycosphaerellales</taxon>
        <taxon>Dissoconiaceae</taxon>
        <taxon>Dissoconium</taxon>
    </lineage>
</organism>
<protein>
    <submittedName>
        <fullName evidence="4">Uncharacterized protein</fullName>
    </submittedName>
</protein>
<reference evidence="4" key="1">
    <citation type="submission" date="2020-01" db="EMBL/GenBank/DDBJ databases">
        <authorList>
            <consortium name="DOE Joint Genome Institute"/>
            <person name="Haridas S."/>
            <person name="Albert R."/>
            <person name="Binder M."/>
            <person name="Bloem J."/>
            <person name="Labutti K."/>
            <person name="Salamov A."/>
            <person name="Andreopoulos B."/>
            <person name="Baker S.E."/>
            <person name="Barry K."/>
            <person name="Bills G."/>
            <person name="Bluhm B.H."/>
            <person name="Cannon C."/>
            <person name="Castanera R."/>
            <person name="Culley D.E."/>
            <person name="Daum C."/>
            <person name="Ezra D."/>
            <person name="Gonzalez J.B."/>
            <person name="Henrissat B."/>
            <person name="Kuo A."/>
            <person name="Liang C."/>
            <person name="Lipzen A."/>
            <person name="Lutzoni F."/>
            <person name="Magnuson J."/>
            <person name="Mondo S."/>
            <person name="Nolan M."/>
            <person name="Ohm R."/>
            <person name="Pangilinan J."/>
            <person name="Park H.-J."/>
            <person name="Ramirez L."/>
            <person name="Alfaro M."/>
            <person name="Sun H."/>
            <person name="Tritt A."/>
            <person name="Yoshinaga Y."/>
            <person name="Zwiers L.-H."/>
            <person name="Turgeon B.G."/>
            <person name="Goodwin S.B."/>
            <person name="Spatafora J.W."/>
            <person name="Crous P.W."/>
            <person name="Grigoriev I.V."/>
        </authorList>
    </citation>
    <scope>NUCLEOTIDE SEQUENCE</scope>
    <source>
        <strain evidence="4">CBS 342.82</strain>
    </source>
</reference>
<feature type="coiled-coil region" evidence="1">
    <location>
        <begin position="127"/>
        <end position="175"/>
    </location>
</feature>
<accession>A0A6J3MHE3</accession>
<reference evidence="4" key="2">
    <citation type="submission" date="2020-04" db="EMBL/GenBank/DDBJ databases">
        <authorList>
            <consortium name="NCBI Genome Project"/>
        </authorList>
    </citation>
    <scope>NUCLEOTIDE SEQUENCE</scope>
    <source>
        <strain evidence="4">CBS 342.82</strain>
    </source>
</reference>
<feature type="coiled-coil region" evidence="1">
    <location>
        <begin position="219"/>
        <end position="246"/>
    </location>
</feature>
<keyword evidence="3" id="KW-1185">Reference proteome</keyword>